<evidence type="ECO:0000256" key="1">
    <source>
        <dbReference type="SAM" id="MobiDB-lite"/>
    </source>
</evidence>
<dbReference type="EMBL" id="JAUYZG010000001">
    <property type="protein sequence ID" value="KAK2915680.1"/>
    <property type="molecule type" value="Genomic_DNA"/>
</dbReference>
<protein>
    <submittedName>
        <fullName evidence="2">Uncharacterized protein</fullName>
    </submittedName>
</protein>
<evidence type="ECO:0000313" key="2">
    <source>
        <dbReference type="EMBL" id="KAK2915680.1"/>
    </source>
</evidence>
<feature type="region of interest" description="Disordered" evidence="1">
    <location>
        <begin position="1"/>
        <end position="113"/>
    </location>
</feature>
<gene>
    <name evidence="2" type="ORF">Q8A67_000054</name>
</gene>
<feature type="compositionally biased region" description="Low complexity" evidence="1">
    <location>
        <begin position="1"/>
        <end position="45"/>
    </location>
</feature>
<keyword evidence="3" id="KW-1185">Reference proteome</keyword>
<comment type="caution">
    <text evidence="2">The sequence shown here is derived from an EMBL/GenBank/DDBJ whole genome shotgun (WGS) entry which is preliminary data.</text>
</comment>
<dbReference type="Proteomes" id="UP001187343">
    <property type="component" value="Unassembled WGS sequence"/>
</dbReference>
<feature type="compositionally biased region" description="Basic residues" evidence="1">
    <location>
        <begin position="86"/>
        <end position="103"/>
    </location>
</feature>
<reference evidence="2" key="1">
    <citation type="submission" date="2023-08" db="EMBL/GenBank/DDBJ databases">
        <title>Chromosome-level Genome Assembly of mud carp (Cirrhinus molitorella).</title>
        <authorList>
            <person name="Liu H."/>
        </authorList>
    </citation>
    <scope>NUCLEOTIDE SEQUENCE</scope>
    <source>
        <strain evidence="2">Prfri</strain>
        <tissue evidence="2">Muscle</tissue>
    </source>
</reference>
<proteinExistence type="predicted"/>
<name>A0AA88QIW2_9TELE</name>
<organism evidence="2 3">
    <name type="scientific">Cirrhinus molitorella</name>
    <name type="common">mud carp</name>
    <dbReference type="NCBI Taxonomy" id="172907"/>
    <lineage>
        <taxon>Eukaryota</taxon>
        <taxon>Metazoa</taxon>
        <taxon>Chordata</taxon>
        <taxon>Craniata</taxon>
        <taxon>Vertebrata</taxon>
        <taxon>Euteleostomi</taxon>
        <taxon>Actinopterygii</taxon>
        <taxon>Neopterygii</taxon>
        <taxon>Teleostei</taxon>
        <taxon>Ostariophysi</taxon>
        <taxon>Cypriniformes</taxon>
        <taxon>Cyprinidae</taxon>
        <taxon>Labeoninae</taxon>
        <taxon>Labeonini</taxon>
        <taxon>Cirrhinus</taxon>
    </lineage>
</organism>
<feature type="compositionally biased region" description="Acidic residues" evidence="1">
    <location>
        <begin position="62"/>
        <end position="78"/>
    </location>
</feature>
<accession>A0AA88QIW2</accession>
<evidence type="ECO:0000313" key="3">
    <source>
        <dbReference type="Proteomes" id="UP001187343"/>
    </source>
</evidence>
<sequence>MQETGSTVTRASDTASAASRANHTTSGSSSIAASAKSTAARSSSTEDGSGAWPKEIKRPDMTDEDPDVIPETTQDEIDKEAARKTPQIKRRARQQTFSKRHKDSKPSNPWLAS</sequence>
<dbReference type="AlphaFoldDB" id="A0AA88QIW2"/>